<dbReference type="AlphaFoldDB" id="A0A5M6CRT7"/>
<dbReference type="Gene3D" id="3.10.180.10">
    <property type="entry name" value="2,3-Dihydroxybiphenyl 1,2-Dioxygenase, domain 1"/>
    <property type="match status" value="1"/>
</dbReference>
<dbReference type="Proteomes" id="UP000324479">
    <property type="component" value="Unassembled WGS sequence"/>
</dbReference>
<keyword evidence="3" id="KW-1185">Reference proteome</keyword>
<proteinExistence type="predicted"/>
<evidence type="ECO:0000259" key="1">
    <source>
        <dbReference type="Pfam" id="PF13468"/>
    </source>
</evidence>
<accession>A0A5M6CRT7</accession>
<dbReference type="Pfam" id="PF13468">
    <property type="entry name" value="Glyoxalase_3"/>
    <property type="match status" value="1"/>
</dbReference>
<evidence type="ECO:0000313" key="2">
    <source>
        <dbReference type="EMBL" id="KAA5537951.1"/>
    </source>
</evidence>
<name>A0A5M6CRT7_9BACT</name>
<organism evidence="2 3">
    <name type="scientific">Roseiconus nitratireducens</name>
    <dbReference type="NCBI Taxonomy" id="2605748"/>
    <lineage>
        <taxon>Bacteria</taxon>
        <taxon>Pseudomonadati</taxon>
        <taxon>Planctomycetota</taxon>
        <taxon>Planctomycetia</taxon>
        <taxon>Pirellulales</taxon>
        <taxon>Pirellulaceae</taxon>
        <taxon>Roseiconus</taxon>
    </lineage>
</organism>
<dbReference type="InterPro" id="IPR025870">
    <property type="entry name" value="Glyoxalase-like_dom"/>
</dbReference>
<sequence length="306" mass="34341">MDVGEVPRSDDGSCGSDKSVCLSAFLTGHHAELCDVRFAATLVPECLHENPAWMYLPLVRGLRRGTFFVRSHRWHTATISRRPDDDPRQQLKWALESMIEIDHLFLLVHEDSDAWTRIDQAGFVESYRRQHPGQGTENVCYCFDNLYLELLWLTDTQQATSRPIARTKLFERSSTPRACPFGIAYRGDDLSTPHWPYRPPYLAAGASLPVATDSDDLAQPLIFKSPHGIAPILRESGSEVPLQRAAGMTAATRITFRLPRSVPPSDSLLELEQRTILELEPGASYEFILEIQTAHGQPLNFQLSGA</sequence>
<dbReference type="InterPro" id="IPR029068">
    <property type="entry name" value="Glyas_Bleomycin-R_OHBP_Dase"/>
</dbReference>
<comment type="caution">
    <text evidence="2">The sequence shown here is derived from an EMBL/GenBank/DDBJ whole genome shotgun (WGS) entry which is preliminary data.</text>
</comment>
<evidence type="ECO:0000313" key="3">
    <source>
        <dbReference type="Proteomes" id="UP000324479"/>
    </source>
</evidence>
<protein>
    <submittedName>
        <fullName evidence="2">VOC family protein</fullName>
    </submittedName>
</protein>
<dbReference type="EMBL" id="VWOX01000037">
    <property type="protein sequence ID" value="KAA5537951.1"/>
    <property type="molecule type" value="Genomic_DNA"/>
</dbReference>
<gene>
    <name evidence="2" type="ORF">FYK55_28115</name>
</gene>
<reference evidence="2 3" key="1">
    <citation type="submission" date="2019-08" db="EMBL/GenBank/DDBJ databases">
        <authorList>
            <person name="Dhanesh K."/>
            <person name="Kumar G."/>
            <person name="Sasikala C."/>
            <person name="Venkata Ramana C."/>
        </authorList>
    </citation>
    <scope>NUCLEOTIDE SEQUENCE [LARGE SCALE GENOMIC DNA]</scope>
    <source>
        <strain evidence="2 3">JC645</strain>
    </source>
</reference>
<feature type="domain" description="Glyoxalase-like" evidence="1">
    <location>
        <begin position="101"/>
        <end position="189"/>
    </location>
</feature>